<dbReference type="SUPFAM" id="SSF55729">
    <property type="entry name" value="Acyl-CoA N-acyltransferases (Nat)"/>
    <property type="match status" value="1"/>
</dbReference>
<dbReference type="InterPro" id="IPR000182">
    <property type="entry name" value="GNAT_dom"/>
</dbReference>
<dbReference type="Gene3D" id="3.40.630.30">
    <property type="match status" value="1"/>
</dbReference>
<dbReference type="CDD" id="cd04301">
    <property type="entry name" value="NAT_SF"/>
    <property type="match status" value="1"/>
</dbReference>
<dbReference type="EMBL" id="CP038266">
    <property type="protein sequence ID" value="QBR88836.1"/>
    <property type="molecule type" value="Genomic_DNA"/>
</dbReference>
<dbReference type="PROSITE" id="PS51186">
    <property type="entry name" value="GNAT"/>
    <property type="match status" value="1"/>
</dbReference>
<keyword evidence="3" id="KW-1185">Reference proteome</keyword>
<protein>
    <submittedName>
        <fullName evidence="2">GNAT family N-acetyltransferase</fullName>
    </submittedName>
</protein>
<dbReference type="Proteomes" id="UP000295748">
    <property type="component" value="Chromosome"/>
</dbReference>
<organism evidence="2 3">
    <name type="scientific">Microbacterium wangchenii</name>
    <dbReference type="NCBI Taxonomy" id="2541726"/>
    <lineage>
        <taxon>Bacteria</taxon>
        <taxon>Bacillati</taxon>
        <taxon>Actinomycetota</taxon>
        <taxon>Actinomycetes</taxon>
        <taxon>Micrococcales</taxon>
        <taxon>Microbacteriaceae</taxon>
        <taxon>Microbacterium</taxon>
    </lineage>
</organism>
<evidence type="ECO:0000313" key="2">
    <source>
        <dbReference type="EMBL" id="QBR88836.1"/>
    </source>
</evidence>
<feature type="domain" description="N-acetyltransferase" evidence="1">
    <location>
        <begin position="134"/>
        <end position="271"/>
    </location>
</feature>
<evidence type="ECO:0000313" key="3">
    <source>
        <dbReference type="Proteomes" id="UP000295748"/>
    </source>
</evidence>
<dbReference type="Pfam" id="PF00583">
    <property type="entry name" value="Acetyltransf_1"/>
    <property type="match status" value="1"/>
</dbReference>
<name>A0ABX5SUF0_9MICO</name>
<dbReference type="RefSeq" id="WP_135066514.1">
    <property type="nucleotide sequence ID" value="NZ_CP038266.1"/>
</dbReference>
<proteinExistence type="predicted"/>
<evidence type="ECO:0000259" key="1">
    <source>
        <dbReference type="PROSITE" id="PS51186"/>
    </source>
</evidence>
<accession>A0ABX5SUF0</accession>
<dbReference type="InterPro" id="IPR016181">
    <property type="entry name" value="Acyl_CoA_acyltransferase"/>
</dbReference>
<gene>
    <name evidence="2" type="ORF">E4K62_09110</name>
</gene>
<reference evidence="2 3" key="1">
    <citation type="submission" date="2019-03" db="EMBL/GenBank/DDBJ databases">
        <authorList>
            <person name="Dong K."/>
        </authorList>
    </citation>
    <scope>NUCLEOTIDE SEQUENCE [LARGE SCALE GENOMIC DNA]</scope>
    <source>
        <strain evidence="3">dk512</strain>
    </source>
</reference>
<sequence length="271" mass="29526">MHPIEASLATDADDTALARAVERNTAELLLRMGDAGGGHRRDDDVSWTLGGSPLDYHNAVVAARLDDDSVDAAILESRERLRRARVPGSWHVGPSMRPDDLPARLARVGFEPDGEEPGMASRLDRIPRHPTAPLDVEIVRDARDLGVWIQTLGSGFGEGPREAEWVGEVFLRIGLDRPDLRHLLARREGSPVGTATVMTAGGVGGLYFVMTVPDARRQGIGAEITRAAMRVARDAGMHHAVLTASAMGRSVYRSVGFREVCTIRLFTWRPD</sequence>